<dbReference type="EMBL" id="JARXRM010000019">
    <property type="protein sequence ID" value="MDH5822149.1"/>
    <property type="molecule type" value="Genomic_DNA"/>
</dbReference>
<dbReference type="Proteomes" id="UP001156940">
    <property type="component" value="Unassembled WGS sequence"/>
</dbReference>
<dbReference type="InterPro" id="IPR021455">
    <property type="entry name" value="DUF3106"/>
</dbReference>
<evidence type="ECO:0000313" key="4">
    <source>
        <dbReference type="Proteomes" id="UP001156940"/>
    </source>
</evidence>
<dbReference type="Pfam" id="PF11304">
    <property type="entry name" value="DUF3106"/>
    <property type="match status" value="1"/>
</dbReference>
<evidence type="ECO:0000256" key="2">
    <source>
        <dbReference type="SAM" id="SignalP"/>
    </source>
</evidence>
<accession>A0ABT6J5N8</accession>
<keyword evidence="4" id="KW-1185">Reference proteome</keyword>
<evidence type="ECO:0000256" key="1">
    <source>
        <dbReference type="SAM" id="MobiDB-lite"/>
    </source>
</evidence>
<dbReference type="RefSeq" id="WP_280573007.1">
    <property type="nucleotide sequence ID" value="NZ_JARXRM010000019.1"/>
</dbReference>
<reference evidence="3 4" key="1">
    <citation type="submission" date="2023-04" db="EMBL/GenBank/DDBJ databases">
        <title>Luteimonas endophyticus RD2P54.</title>
        <authorList>
            <person name="Sun J.-Q."/>
        </authorList>
    </citation>
    <scope>NUCLEOTIDE SEQUENCE [LARGE SCALE GENOMIC DNA]</scope>
    <source>
        <strain evidence="3 4">RD2P54</strain>
    </source>
</reference>
<feature type="region of interest" description="Disordered" evidence="1">
    <location>
        <begin position="60"/>
        <end position="91"/>
    </location>
</feature>
<name>A0ABT6J5N8_9GAMM</name>
<feature type="signal peptide" evidence="2">
    <location>
        <begin position="1"/>
        <end position="22"/>
    </location>
</feature>
<feature type="region of interest" description="Disordered" evidence="1">
    <location>
        <begin position="112"/>
        <end position="135"/>
    </location>
</feature>
<evidence type="ECO:0000313" key="3">
    <source>
        <dbReference type="EMBL" id="MDH5822149.1"/>
    </source>
</evidence>
<gene>
    <name evidence="3" type="ORF">QFW77_03985</name>
</gene>
<comment type="caution">
    <text evidence="3">The sequence shown here is derived from an EMBL/GenBank/DDBJ whole genome shotgun (WGS) entry which is preliminary data.</text>
</comment>
<organism evidence="3 4">
    <name type="scientific">Luteimonas endophytica</name>
    <dbReference type="NCBI Taxonomy" id="3042023"/>
    <lineage>
        <taxon>Bacteria</taxon>
        <taxon>Pseudomonadati</taxon>
        <taxon>Pseudomonadota</taxon>
        <taxon>Gammaproteobacteria</taxon>
        <taxon>Lysobacterales</taxon>
        <taxon>Lysobacteraceae</taxon>
        <taxon>Luteimonas</taxon>
    </lineage>
</organism>
<protein>
    <submittedName>
        <fullName evidence="3">DUF3106 domain-containing protein</fullName>
    </submittedName>
</protein>
<keyword evidence="2" id="KW-0732">Signal</keyword>
<feature type="chain" id="PRO_5045486502" evidence="2">
    <location>
        <begin position="23"/>
        <end position="135"/>
    </location>
</feature>
<sequence>MRNPITLFALLALALLAAPARAGDTPPPWEQLDAAQREALIAPVRDRWNDQPEAREHMLRHAGRWQRMTPEERRSAHRGMQRWKHMSPERQEQTRILFRHLRTLPEDERGALRERWNAMTPEQRQQWLREHRPEE</sequence>
<proteinExistence type="predicted"/>
<feature type="compositionally biased region" description="Basic residues" evidence="1">
    <location>
        <begin position="75"/>
        <end position="85"/>
    </location>
</feature>